<keyword evidence="4" id="KW-1003">Cell membrane</keyword>
<keyword evidence="9" id="KW-0732">Signal</keyword>
<sequence length="351" mass="38675">MLLKQVINWLARLGLAFFISFAVVACGEKNTEVSFSGKTMGTTYSVKYLSESKQNLLSPAEVQQALDRTLQEVNRQMSTYQKDSEISRFNQWQQVDTPFAIAPEFAKVVQEAIRLHQLTDGALDITVGPLVNLWGFGPENRPDKAPSAQEIDARRAWIGLDKLTLGKQGTQHQLSKSVPNLYIDLSSIAKGFGVDQLAEYLDSLHIANYMVEIGGEIRAKGLNQAGKAWQIAIEKPEFDGSRAVQQIIGLQNMAMATSGDYRNYFEQDGVRFSHEIDPKSGKPIQHNLVSVTVLNPSTMTADGLATGLFVLGADRALAIAEKNNLAIYLIIKTNTGFETKMSSAFQQISAQ</sequence>
<dbReference type="RefSeq" id="WP_084258207.1">
    <property type="nucleotide sequence ID" value="NZ_FWWV01000069.1"/>
</dbReference>
<evidence type="ECO:0000256" key="6">
    <source>
        <dbReference type="ARBA" id="ARBA00022630"/>
    </source>
</evidence>
<evidence type="ECO:0000256" key="1">
    <source>
        <dbReference type="ARBA" id="ARBA00008282"/>
    </source>
</evidence>
<evidence type="ECO:0000256" key="14">
    <source>
        <dbReference type="ARBA" id="ARBA00023288"/>
    </source>
</evidence>
<feature type="binding site" evidence="19">
    <location>
        <position position="187"/>
    </location>
    <ligand>
        <name>Mg(2+)</name>
        <dbReference type="ChEBI" id="CHEBI:18420"/>
    </ligand>
</feature>
<comment type="subcellular location">
    <subcellularLocation>
        <location evidence="17 20">Cell inner membrane</location>
        <topology evidence="17 20">Lipid-anchor</topology>
        <orientation evidence="17 20">Periplasmic side</orientation>
    </subcellularLocation>
</comment>
<protein>
    <recommendedName>
        <fullName evidence="3 18">FAD:protein FMN transferase</fullName>
        <ecNumber evidence="2 18">2.7.1.180</ecNumber>
    </recommendedName>
    <alternativeName>
        <fullName evidence="15 18">Flavin transferase</fullName>
    </alternativeName>
</protein>
<evidence type="ECO:0000256" key="9">
    <source>
        <dbReference type="ARBA" id="ARBA00022729"/>
    </source>
</evidence>
<dbReference type="Gene3D" id="3.10.520.10">
    <property type="entry name" value="ApbE-like domains"/>
    <property type="match status" value="1"/>
</dbReference>
<keyword evidence="10 18" id="KW-0274">FAD</keyword>
<keyword evidence="5 20" id="KW-0997">Cell inner membrane</keyword>
<name>A0A1W1VBH5_9PAST</name>
<dbReference type="PANTHER" id="PTHR30040:SF2">
    <property type="entry name" value="FAD:PROTEIN FMN TRANSFERASE"/>
    <property type="match status" value="1"/>
</dbReference>
<dbReference type="SUPFAM" id="SSF143631">
    <property type="entry name" value="ApbE-like"/>
    <property type="match status" value="1"/>
</dbReference>
<evidence type="ECO:0000256" key="5">
    <source>
        <dbReference type="ARBA" id="ARBA00022519"/>
    </source>
</evidence>
<evidence type="ECO:0000256" key="7">
    <source>
        <dbReference type="ARBA" id="ARBA00022679"/>
    </source>
</evidence>
<reference evidence="22" key="1">
    <citation type="submission" date="2017-04" db="EMBL/GenBank/DDBJ databases">
        <authorList>
            <person name="Varghese N."/>
            <person name="Submissions S."/>
        </authorList>
    </citation>
    <scope>NUCLEOTIDE SEQUENCE [LARGE SCALE GENOMIC DNA]</scope>
    <source>
        <strain evidence="22">DSM 23072</strain>
    </source>
</reference>
<dbReference type="STRING" id="1122938.SAMN05660772_01593"/>
<evidence type="ECO:0000256" key="16">
    <source>
        <dbReference type="ARBA" id="ARBA00048540"/>
    </source>
</evidence>
<accession>A0A1W1VBH5</accession>
<keyword evidence="8 18" id="KW-0479">Metal-binding</keyword>
<dbReference type="PIRSF" id="PIRSF006268">
    <property type="entry name" value="ApbE"/>
    <property type="match status" value="1"/>
</dbReference>
<evidence type="ECO:0000256" key="15">
    <source>
        <dbReference type="ARBA" id="ARBA00031306"/>
    </source>
</evidence>
<dbReference type="Proteomes" id="UP000192408">
    <property type="component" value="Unassembled WGS sequence"/>
</dbReference>
<evidence type="ECO:0000256" key="13">
    <source>
        <dbReference type="ARBA" id="ARBA00023139"/>
    </source>
</evidence>
<dbReference type="AlphaFoldDB" id="A0A1W1VBH5"/>
<evidence type="ECO:0000313" key="21">
    <source>
        <dbReference type="EMBL" id="SMB90712.1"/>
    </source>
</evidence>
<evidence type="ECO:0000256" key="19">
    <source>
        <dbReference type="PIRSR" id="PIRSR006268-2"/>
    </source>
</evidence>
<dbReference type="PANTHER" id="PTHR30040">
    <property type="entry name" value="THIAMINE BIOSYNTHESIS LIPOPROTEIN APBE"/>
    <property type="match status" value="1"/>
</dbReference>
<keyword evidence="13" id="KW-0564">Palmitate</keyword>
<feature type="binding site" evidence="19">
    <location>
        <position position="306"/>
    </location>
    <ligand>
        <name>Mg(2+)</name>
        <dbReference type="ChEBI" id="CHEBI:18420"/>
    </ligand>
</feature>
<keyword evidence="14 20" id="KW-0449">Lipoprotein</keyword>
<dbReference type="GO" id="GO:0016740">
    <property type="term" value="F:transferase activity"/>
    <property type="evidence" value="ECO:0007669"/>
    <property type="project" value="UniProtKB-UniRule"/>
</dbReference>
<comment type="catalytic activity">
    <reaction evidence="16 18 20">
        <text>L-threonyl-[protein] + FAD = FMN-L-threonyl-[protein] + AMP + H(+)</text>
        <dbReference type="Rhea" id="RHEA:36847"/>
        <dbReference type="Rhea" id="RHEA-COMP:11060"/>
        <dbReference type="Rhea" id="RHEA-COMP:11061"/>
        <dbReference type="ChEBI" id="CHEBI:15378"/>
        <dbReference type="ChEBI" id="CHEBI:30013"/>
        <dbReference type="ChEBI" id="CHEBI:57692"/>
        <dbReference type="ChEBI" id="CHEBI:74257"/>
        <dbReference type="ChEBI" id="CHEBI:456215"/>
        <dbReference type="EC" id="2.7.1.180"/>
    </reaction>
</comment>
<evidence type="ECO:0000256" key="11">
    <source>
        <dbReference type="ARBA" id="ARBA00022842"/>
    </source>
</evidence>
<keyword evidence="11 18" id="KW-0460">Magnesium</keyword>
<proteinExistence type="inferred from homology"/>
<keyword evidence="12" id="KW-0472">Membrane</keyword>
<evidence type="ECO:0000256" key="3">
    <source>
        <dbReference type="ARBA" id="ARBA00016337"/>
    </source>
</evidence>
<dbReference type="GO" id="GO:0005886">
    <property type="term" value="C:plasma membrane"/>
    <property type="evidence" value="ECO:0007669"/>
    <property type="project" value="UniProtKB-SubCell"/>
</dbReference>
<dbReference type="PROSITE" id="PS51257">
    <property type="entry name" value="PROKAR_LIPOPROTEIN"/>
    <property type="match status" value="1"/>
</dbReference>
<evidence type="ECO:0000256" key="20">
    <source>
        <dbReference type="RuleBase" id="RU363002"/>
    </source>
</evidence>
<keyword evidence="6 18" id="KW-0285">Flavoprotein</keyword>
<dbReference type="InterPro" id="IPR003374">
    <property type="entry name" value="ApbE-like_sf"/>
</dbReference>
<comment type="cofactor">
    <cofactor evidence="19">
        <name>Mg(2+)</name>
        <dbReference type="ChEBI" id="CHEBI:18420"/>
    </cofactor>
    <cofactor evidence="19">
        <name>Mn(2+)</name>
        <dbReference type="ChEBI" id="CHEBI:29035"/>
    </cofactor>
    <text evidence="19">Magnesium. Can also use manganese.</text>
</comment>
<evidence type="ECO:0000256" key="17">
    <source>
        <dbReference type="ARBA" id="ARBA00060485"/>
    </source>
</evidence>
<comment type="function">
    <text evidence="20">Flavin transferase that catalyzes the transfer of the FMN moiety of FAD and its covalent binding to the hydroxyl group of a threonine residue in a target flavoprotein.</text>
</comment>
<dbReference type="EC" id="2.7.1.180" evidence="2 18"/>
<evidence type="ECO:0000256" key="4">
    <source>
        <dbReference type="ARBA" id="ARBA00022475"/>
    </source>
</evidence>
<keyword evidence="22" id="KW-1185">Reference proteome</keyword>
<keyword evidence="7 18" id="KW-0808">Transferase</keyword>
<evidence type="ECO:0000256" key="8">
    <source>
        <dbReference type="ARBA" id="ARBA00022723"/>
    </source>
</evidence>
<evidence type="ECO:0000256" key="12">
    <source>
        <dbReference type="ARBA" id="ARBA00023136"/>
    </source>
</evidence>
<dbReference type="GO" id="GO:0046872">
    <property type="term" value="F:metal ion binding"/>
    <property type="evidence" value="ECO:0007669"/>
    <property type="project" value="UniProtKB-UniRule"/>
</dbReference>
<evidence type="ECO:0000256" key="18">
    <source>
        <dbReference type="PIRNR" id="PIRNR006268"/>
    </source>
</evidence>
<dbReference type="FunFam" id="3.10.520.10:FF:000001">
    <property type="entry name" value="FAD:protein FMN transferase"/>
    <property type="match status" value="1"/>
</dbReference>
<evidence type="ECO:0000256" key="10">
    <source>
        <dbReference type="ARBA" id="ARBA00022827"/>
    </source>
</evidence>
<dbReference type="EMBL" id="FWWV01000069">
    <property type="protein sequence ID" value="SMB90712.1"/>
    <property type="molecule type" value="Genomic_DNA"/>
</dbReference>
<comment type="similarity">
    <text evidence="1 18 20">Belongs to the ApbE family.</text>
</comment>
<dbReference type="InterPro" id="IPR024932">
    <property type="entry name" value="ApbE"/>
</dbReference>
<evidence type="ECO:0000313" key="22">
    <source>
        <dbReference type="Proteomes" id="UP000192408"/>
    </source>
</evidence>
<organism evidence="21 22">
    <name type="scientific">Pasteurella testudinis DSM 23072</name>
    <dbReference type="NCBI Taxonomy" id="1122938"/>
    <lineage>
        <taxon>Bacteria</taxon>
        <taxon>Pseudomonadati</taxon>
        <taxon>Pseudomonadota</taxon>
        <taxon>Gammaproteobacteria</taxon>
        <taxon>Pasteurellales</taxon>
        <taxon>Pasteurellaceae</taxon>
        <taxon>Pasteurella</taxon>
    </lineage>
</organism>
<feature type="binding site" evidence="19">
    <location>
        <position position="302"/>
    </location>
    <ligand>
        <name>Mg(2+)</name>
        <dbReference type="ChEBI" id="CHEBI:18420"/>
    </ligand>
</feature>
<gene>
    <name evidence="21" type="ORF">SAMN05660772_01593</name>
</gene>
<dbReference type="Pfam" id="PF02424">
    <property type="entry name" value="ApbE"/>
    <property type="match status" value="1"/>
</dbReference>
<evidence type="ECO:0000256" key="2">
    <source>
        <dbReference type="ARBA" id="ARBA00011955"/>
    </source>
</evidence>